<dbReference type="InterPro" id="IPR006764">
    <property type="entry name" value="SAM_dep_MeTrfase_SAV2177_type"/>
</dbReference>
<evidence type="ECO:0000313" key="2">
    <source>
        <dbReference type="Proteomes" id="UP000199301"/>
    </source>
</evidence>
<keyword evidence="2" id="KW-1185">Reference proteome</keyword>
<name>A0A1H0ZP14_9ACTN</name>
<gene>
    <name evidence="1" type="ORF">SAMN04489718_1159</name>
</gene>
<dbReference type="STRING" id="995062.SAMN04489718_1159"/>
<dbReference type="GO" id="GO:0032259">
    <property type="term" value="P:methylation"/>
    <property type="evidence" value="ECO:0007669"/>
    <property type="project" value="UniProtKB-KW"/>
</dbReference>
<dbReference type="InterPro" id="IPR029063">
    <property type="entry name" value="SAM-dependent_MTases_sf"/>
</dbReference>
<reference evidence="2" key="1">
    <citation type="submission" date="2016-10" db="EMBL/GenBank/DDBJ databases">
        <authorList>
            <person name="Varghese N."/>
            <person name="Submissions S."/>
        </authorList>
    </citation>
    <scope>NUCLEOTIDE SEQUENCE [LARGE SCALE GENOMIC DNA]</scope>
    <source>
        <strain evidence="2">DSM 45459</strain>
    </source>
</reference>
<keyword evidence="1" id="KW-0489">Methyltransferase</keyword>
<proteinExistence type="predicted"/>
<dbReference type="PIRSF" id="PIRSF017393">
    <property type="entry name" value="MTase_SAV2177"/>
    <property type="match status" value="1"/>
</dbReference>
<dbReference type="CDD" id="cd02440">
    <property type="entry name" value="AdoMet_MTases"/>
    <property type="match status" value="1"/>
</dbReference>
<keyword evidence="1" id="KW-0808">Transferase</keyword>
<dbReference type="Proteomes" id="UP000199301">
    <property type="component" value="Unassembled WGS sequence"/>
</dbReference>
<dbReference type="Pfam" id="PF04672">
    <property type="entry name" value="Methyltransf_19"/>
    <property type="match status" value="1"/>
</dbReference>
<dbReference type="GO" id="GO:0008168">
    <property type="term" value="F:methyltransferase activity"/>
    <property type="evidence" value="ECO:0007669"/>
    <property type="project" value="UniProtKB-KW"/>
</dbReference>
<dbReference type="EMBL" id="FNKO01000001">
    <property type="protein sequence ID" value="SDQ29173.1"/>
    <property type="molecule type" value="Genomic_DNA"/>
</dbReference>
<organism evidence="1 2">
    <name type="scientific">Actinopolyspora saharensis</name>
    <dbReference type="NCBI Taxonomy" id="995062"/>
    <lineage>
        <taxon>Bacteria</taxon>
        <taxon>Bacillati</taxon>
        <taxon>Actinomycetota</taxon>
        <taxon>Actinomycetes</taxon>
        <taxon>Actinopolysporales</taxon>
        <taxon>Actinopolysporaceae</taxon>
        <taxon>Actinopolyspora</taxon>
    </lineage>
</organism>
<dbReference type="OrthoDB" id="4134439at2"/>
<evidence type="ECO:0000313" key="1">
    <source>
        <dbReference type="EMBL" id="SDQ29173.1"/>
    </source>
</evidence>
<dbReference type="SUPFAM" id="SSF53335">
    <property type="entry name" value="S-adenosyl-L-methionine-dependent methyltransferases"/>
    <property type="match status" value="1"/>
</dbReference>
<accession>A0A1H0ZP14</accession>
<protein>
    <submittedName>
        <fullName evidence="1">S-adenosyl methyltransferase</fullName>
    </submittedName>
</protein>
<dbReference type="AlphaFoldDB" id="A0A1H0ZP14"/>
<dbReference type="RefSeq" id="WP_092521614.1">
    <property type="nucleotide sequence ID" value="NZ_FNKO01000001.1"/>
</dbReference>
<sequence length="268" mass="29429">MSGPSWVPAGVDVDVPSAARLYDYYLGGNYNFPADRQLARRIYEVFPQMPHLARVNRAFLRRSVRYLASCGIRQFVDLGCGLPTAGPVHEVARDIEPDSRVVYVDNEPVAVAHSRLLLREVEGTAVLQADLTDPAAVLDSPVTRELLDLEQPVAVLMVAVLHFVSDRQDPAGILQGYRRRLPSGGYLVLSHVSGDTLPDVEQAAELYRSSQNPAYLRTRGEIASMLSGFELVEPGLVFVPEWRPEVPEEAEDAASCSFYGAVGRPLPS</sequence>
<dbReference type="Gene3D" id="3.40.50.150">
    <property type="entry name" value="Vaccinia Virus protein VP39"/>
    <property type="match status" value="1"/>
</dbReference>